<evidence type="ECO:0000256" key="10">
    <source>
        <dbReference type="ARBA" id="ARBA00063765"/>
    </source>
</evidence>
<name>A0A8W8LQ59_MAGGI</name>
<dbReference type="KEGG" id="crg:105328030"/>
<evidence type="ECO:0000256" key="4">
    <source>
        <dbReference type="ARBA" id="ARBA00022490"/>
    </source>
</evidence>
<keyword evidence="4" id="KW-0963">Cytoplasm</keyword>
<evidence type="ECO:0000259" key="13">
    <source>
        <dbReference type="Pfam" id="PF00626"/>
    </source>
</evidence>
<evidence type="ECO:0000256" key="9">
    <source>
        <dbReference type="ARBA" id="ARBA00056258"/>
    </source>
</evidence>
<keyword evidence="15" id="KW-1185">Reference proteome</keyword>
<evidence type="ECO:0000313" key="14">
    <source>
        <dbReference type="EnsemblMetazoa" id="G28513.42:cds"/>
    </source>
</evidence>
<feature type="domain" description="Gelsolin-like" evidence="13">
    <location>
        <begin position="285"/>
        <end position="355"/>
    </location>
</feature>
<keyword evidence="5" id="KW-0677">Repeat</keyword>
<dbReference type="SUPFAM" id="SSF55753">
    <property type="entry name" value="Actin depolymerizing proteins"/>
    <property type="match status" value="3"/>
</dbReference>
<comment type="subcellular location">
    <subcellularLocation>
        <location evidence="1">Cytoplasm</location>
        <location evidence="1">Cytoskeleton</location>
    </subcellularLocation>
</comment>
<evidence type="ECO:0000256" key="2">
    <source>
        <dbReference type="ARBA" id="ARBA00008418"/>
    </source>
</evidence>
<dbReference type="SMART" id="SM00262">
    <property type="entry name" value="GEL"/>
    <property type="match status" value="3"/>
</dbReference>
<dbReference type="FunFam" id="3.40.20.10:FF:000043">
    <property type="entry name" value="macrophage-capping protein-like isoform X2"/>
    <property type="match status" value="1"/>
</dbReference>
<dbReference type="Gene3D" id="3.40.20.10">
    <property type="entry name" value="Severin"/>
    <property type="match status" value="3"/>
</dbReference>
<evidence type="ECO:0000256" key="12">
    <source>
        <dbReference type="SAM" id="MobiDB-lite"/>
    </source>
</evidence>
<feature type="region of interest" description="Disordered" evidence="12">
    <location>
        <begin position="234"/>
        <end position="256"/>
    </location>
</feature>
<keyword evidence="8" id="KW-0206">Cytoskeleton</keyword>
<dbReference type="GO" id="GO:0051015">
    <property type="term" value="F:actin filament binding"/>
    <property type="evidence" value="ECO:0007669"/>
    <property type="project" value="InterPro"/>
</dbReference>
<dbReference type="Proteomes" id="UP000005408">
    <property type="component" value="Unassembled WGS sequence"/>
</dbReference>
<keyword evidence="7" id="KW-0009">Actin-binding</keyword>
<keyword evidence="6" id="KW-0106">Calcium</keyword>
<dbReference type="InterPro" id="IPR007123">
    <property type="entry name" value="Gelsolin-like_dom"/>
</dbReference>
<evidence type="ECO:0000256" key="1">
    <source>
        <dbReference type="ARBA" id="ARBA00004245"/>
    </source>
</evidence>
<sequence length="362" mass="40649">MAGLIKAKKYDWKDSNMALFGSDTERQVKKESAMTEPAWQGAGTEPGLKIWRIVKFEVTDWPVEDYGKFFTGDSYIILKTYKEGSSEDLKYDLHFWIGTQSSQDEYGTAAYKTVELDTYLDDKAVQHREVQGHESEKFKSYFPTLQYLEGGAETGFRHVEPVEYKPRLLQFNGKGRHITVKEVPFTEKSLKSDDVFVLDKGLEIIQWNGVGSNGMEKIKAQQFCQQLEAERSGASNSVVEEGSRASSFYEGLPDDDVEAEEDEGVSTGETTLMKVSDASGKIEMTEVKKGTVSKDDLSSDDVFLVDTGLQVFVFVGGNASSAEKRNGFPYAHKYIQENDKKPFIQVTVVKEGQDSELQTLLQ</sequence>
<evidence type="ECO:0000256" key="5">
    <source>
        <dbReference type="ARBA" id="ARBA00022737"/>
    </source>
</evidence>
<comment type="similarity">
    <text evidence="2">Belongs to the villin/gelsolin family.</text>
</comment>
<comment type="subunit">
    <text evidence="10">Interacts with actin monomers and filaments.</text>
</comment>
<dbReference type="PANTHER" id="PTHR11977">
    <property type="entry name" value="VILLIN"/>
    <property type="match status" value="1"/>
</dbReference>
<keyword evidence="3" id="KW-0117">Actin capping</keyword>
<dbReference type="PANTHER" id="PTHR11977:SF130">
    <property type="entry name" value="SEVERIN"/>
    <property type="match status" value="1"/>
</dbReference>
<evidence type="ECO:0000256" key="7">
    <source>
        <dbReference type="ARBA" id="ARBA00023203"/>
    </source>
</evidence>
<comment type="function">
    <text evidence="9">Calcium-regulated protein that binds to the plus (or barbed) ends of actin monomers or filaments, preventing monomer exchange (end-blocking or capping). Can promote the assembly of monomers into filaments (nucleation) as well as sever existing filaments.</text>
</comment>
<dbReference type="GO" id="GO:0005856">
    <property type="term" value="C:cytoskeleton"/>
    <property type="evidence" value="ECO:0007669"/>
    <property type="project" value="UniProtKB-SubCell"/>
</dbReference>
<evidence type="ECO:0000313" key="15">
    <source>
        <dbReference type="Proteomes" id="UP000005408"/>
    </source>
</evidence>
<reference evidence="14" key="1">
    <citation type="submission" date="2022-08" db="UniProtKB">
        <authorList>
            <consortium name="EnsemblMetazoa"/>
        </authorList>
    </citation>
    <scope>IDENTIFICATION</scope>
    <source>
        <strain evidence="14">05x7-T-G4-1.051#20</strain>
    </source>
</reference>
<dbReference type="AlphaFoldDB" id="A0A8W8LQ59"/>
<dbReference type="InterPro" id="IPR029006">
    <property type="entry name" value="ADF-H/Gelsolin-like_dom_sf"/>
</dbReference>
<protein>
    <recommendedName>
        <fullName evidence="11">Actin-modulator</fullName>
    </recommendedName>
</protein>
<feature type="domain" description="Gelsolin-like" evidence="13">
    <location>
        <begin position="65"/>
        <end position="138"/>
    </location>
</feature>
<evidence type="ECO:0000256" key="11">
    <source>
        <dbReference type="ARBA" id="ARBA00083856"/>
    </source>
</evidence>
<feature type="domain" description="Gelsolin-like" evidence="13">
    <location>
        <begin position="178"/>
        <end position="247"/>
    </location>
</feature>
<evidence type="ECO:0000256" key="8">
    <source>
        <dbReference type="ARBA" id="ARBA00023212"/>
    </source>
</evidence>
<dbReference type="RefSeq" id="XP_011427049.2">
    <property type="nucleotide sequence ID" value="XM_011428747.4"/>
</dbReference>
<dbReference type="RefSeq" id="XP_011427051.2">
    <property type="nucleotide sequence ID" value="XM_011428749.4"/>
</dbReference>
<dbReference type="OMA" id="FLFDSCE"/>
<proteinExistence type="inferred from homology"/>
<dbReference type="Pfam" id="PF00626">
    <property type="entry name" value="Gelsolin"/>
    <property type="match status" value="3"/>
</dbReference>
<dbReference type="GeneID" id="105328030"/>
<evidence type="ECO:0000256" key="6">
    <source>
        <dbReference type="ARBA" id="ARBA00022837"/>
    </source>
</evidence>
<organism evidence="14 15">
    <name type="scientific">Magallana gigas</name>
    <name type="common">Pacific oyster</name>
    <name type="synonym">Crassostrea gigas</name>
    <dbReference type="NCBI Taxonomy" id="29159"/>
    <lineage>
        <taxon>Eukaryota</taxon>
        <taxon>Metazoa</taxon>
        <taxon>Spiralia</taxon>
        <taxon>Lophotrochozoa</taxon>
        <taxon>Mollusca</taxon>
        <taxon>Bivalvia</taxon>
        <taxon>Autobranchia</taxon>
        <taxon>Pteriomorphia</taxon>
        <taxon>Ostreida</taxon>
        <taxon>Ostreoidea</taxon>
        <taxon>Ostreidae</taxon>
        <taxon>Magallana</taxon>
    </lineage>
</organism>
<dbReference type="InterPro" id="IPR007122">
    <property type="entry name" value="Villin/Gelsolin"/>
</dbReference>
<dbReference type="CDD" id="cd11290">
    <property type="entry name" value="gelsolin_S1_like"/>
    <property type="match status" value="1"/>
</dbReference>
<dbReference type="EnsemblMetazoa" id="G28513.42">
    <property type="protein sequence ID" value="G28513.42:cds"/>
    <property type="gene ID" value="G28513"/>
</dbReference>
<accession>A0A8W8LQ59</accession>
<dbReference type="PRINTS" id="PR00597">
    <property type="entry name" value="GELSOLIN"/>
</dbReference>
<dbReference type="GO" id="GO:0051693">
    <property type="term" value="P:actin filament capping"/>
    <property type="evidence" value="ECO:0007669"/>
    <property type="project" value="UniProtKB-KW"/>
</dbReference>
<dbReference type="OrthoDB" id="6375767at2759"/>
<evidence type="ECO:0000256" key="3">
    <source>
        <dbReference type="ARBA" id="ARBA00022467"/>
    </source>
</evidence>